<dbReference type="InterPro" id="IPR017451">
    <property type="entry name" value="F-box-assoc_interact_dom"/>
</dbReference>
<reference evidence="2 3" key="1">
    <citation type="journal article" date="2016" name="G3 (Bethesda)">
        <title>First Draft Assembly and Annotation of the Genome of a California Endemic Oak Quercus lobata Nee (Fagaceae).</title>
        <authorList>
            <person name="Sork V.L."/>
            <person name="Fitz-Gibbon S.T."/>
            <person name="Puiu D."/>
            <person name="Crepeau M."/>
            <person name="Gugger P.F."/>
            <person name="Sherman R."/>
            <person name="Stevens K."/>
            <person name="Langley C.H."/>
            <person name="Pellegrini M."/>
            <person name="Salzberg S.L."/>
        </authorList>
    </citation>
    <scope>NUCLEOTIDE SEQUENCE [LARGE SCALE GENOMIC DNA]</scope>
    <source>
        <strain evidence="2 3">cv. SW786</strain>
    </source>
</reference>
<evidence type="ECO:0000313" key="3">
    <source>
        <dbReference type="Proteomes" id="UP000594261"/>
    </source>
</evidence>
<dbReference type="PANTHER" id="PTHR31672:SF13">
    <property type="entry name" value="F-BOX PROTEIN CPR30-LIKE"/>
    <property type="match status" value="1"/>
</dbReference>
<name>A0A7N2MAT5_QUELO</name>
<dbReference type="FunCoup" id="A0A7N2MAT5">
    <property type="interactions" value="11"/>
</dbReference>
<accession>A0A7N2MAT5</accession>
<dbReference type="Proteomes" id="UP000594261">
    <property type="component" value="Chromosome 8"/>
</dbReference>
<keyword evidence="3" id="KW-1185">Reference proteome</keyword>
<dbReference type="InterPro" id="IPR013187">
    <property type="entry name" value="F-box-assoc_dom_typ3"/>
</dbReference>
<dbReference type="Gramene" id="QL08p029175:mrna">
    <property type="protein sequence ID" value="QL08p029175:mrna"/>
    <property type="gene ID" value="QL08p029175"/>
</dbReference>
<feature type="domain" description="F-box associated beta-propeller type 3" evidence="1">
    <location>
        <begin position="83"/>
        <end position="344"/>
    </location>
</feature>
<dbReference type="PANTHER" id="PTHR31672">
    <property type="entry name" value="BNACNNG10540D PROTEIN"/>
    <property type="match status" value="1"/>
</dbReference>
<dbReference type="AlphaFoldDB" id="A0A7N2MAT5"/>
<proteinExistence type="predicted"/>
<sequence length="375" mass="43104">MKGCKEKSRRRINNERENLSCSMSVLPYVLTSDILSRLPMKKIFQCSARVRDTVVFQGTNERCQSDIYLVELEPGHEQVMKFNYTKAKLPNRSRLQIVGCCNGLLCLYDLDSTKSLYVVNPMTGDYVHSPPKLKMERRHVTKVGAVQGFGFGPVTNQYKVIRVIKKKVSHPNEHYESLGEIFTPGTNRWRRIGKPPFPANKEFYGVPLNGAIHWIANDEIPNSKLICAFDIDSEKLRPLSLPPDFDKNPEGMMLGILGSFFYICNTYSDLNLDIWVMKIYGVEESWTKQVVIARNSLEPDFREIRPMMILKDGNVLILRDDKNLELYDPRLKKFGKIEIKGVSSIWDAVTYVASYGSLRDIVKRECVRDLYVKSK</sequence>
<organism evidence="2 3">
    <name type="scientific">Quercus lobata</name>
    <name type="common">Valley oak</name>
    <dbReference type="NCBI Taxonomy" id="97700"/>
    <lineage>
        <taxon>Eukaryota</taxon>
        <taxon>Viridiplantae</taxon>
        <taxon>Streptophyta</taxon>
        <taxon>Embryophyta</taxon>
        <taxon>Tracheophyta</taxon>
        <taxon>Spermatophyta</taxon>
        <taxon>Magnoliopsida</taxon>
        <taxon>eudicotyledons</taxon>
        <taxon>Gunneridae</taxon>
        <taxon>Pentapetalae</taxon>
        <taxon>rosids</taxon>
        <taxon>fabids</taxon>
        <taxon>Fagales</taxon>
        <taxon>Fagaceae</taxon>
        <taxon>Quercus</taxon>
    </lineage>
</organism>
<dbReference type="EMBL" id="LRBV02000008">
    <property type="status" value="NOT_ANNOTATED_CDS"/>
    <property type="molecule type" value="Genomic_DNA"/>
</dbReference>
<dbReference type="InParanoid" id="A0A7N2MAT5"/>
<dbReference type="OMA" id="FGRVNDH"/>
<evidence type="ECO:0000313" key="2">
    <source>
        <dbReference type="EnsemblPlants" id="QL08p029175:mrna"/>
    </source>
</evidence>
<evidence type="ECO:0000259" key="1">
    <source>
        <dbReference type="Pfam" id="PF08268"/>
    </source>
</evidence>
<dbReference type="EnsemblPlants" id="QL08p029175:mrna">
    <property type="protein sequence ID" value="QL08p029175:mrna"/>
    <property type="gene ID" value="QL08p029175"/>
</dbReference>
<dbReference type="NCBIfam" id="TIGR01640">
    <property type="entry name" value="F_box_assoc_1"/>
    <property type="match status" value="1"/>
</dbReference>
<dbReference type="InterPro" id="IPR050796">
    <property type="entry name" value="SCF_F-box_component"/>
</dbReference>
<protein>
    <recommendedName>
        <fullName evidence="1">F-box associated beta-propeller type 3 domain-containing protein</fullName>
    </recommendedName>
</protein>
<dbReference type="Pfam" id="PF08268">
    <property type="entry name" value="FBA_3"/>
    <property type="match status" value="1"/>
</dbReference>
<reference evidence="2" key="2">
    <citation type="submission" date="2021-01" db="UniProtKB">
        <authorList>
            <consortium name="EnsemblPlants"/>
        </authorList>
    </citation>
    <scope>IDENTIFICATION</scope>
</reference>